<dbReference type="GO" id="GO:0016020">
    <property type="term" value="C:membrane"/>
    <property type="evidence" value="ECO:0007669"/>
    <property type="project" value="UniProtKB-SubCell"/>
</dbReference>
<feature type="transmembrane region" description="Helical" evidence="6">
    <location>
        <begin position="215"/>
        <end position="236"/>
    </location>
</feature>
<dbReference type="InterPro" id="IPR019533">
    <property type="entry name" value="Peptidase_S26"/>
</dbReference>
<comment type="subcellular location">
    <subcellularLocation>
        <location evidence="1">Membrane</location>
    </subcellularLocation>
</comment>
<proteinExistence type="predicted"/>
<evidence type="ECO:0000256" key="3">
    <source>
        <dbReference type="ARBA" id="ARBA00022989"/>
    </source>
</evidence>
<feature type="region of interest" description="Disordered" evidence="5">
    <location>
        <begin position="1"/>
        <end position="23"/>
    </location>
</feature>
<name>L9Y730_NATGS</name>
<dbReference type="AlphaFoldDB" id="L9Y730"/>
<evidence type="ECO:0000313" key="7">
    <source>
        <dbReference type="EMBL" id="ELY69456.1"/>
    </source>
</evidence>
<dbReference type="InterPro" id="IPR001733">
    <property type="entry name" value="Peptidase_S26B"/>
</dbReference>
<keyword evidence="4 6" id="KW-0472">Membrane</keyword>
<evidence type="ECO:0000256" key="1">
    <source>
        <dbReference type="ARBA" id="ARBA00004370"/>
    </source>
</evidence>
<comment type="caution">
    <text evidence="7">The sequence shown here is derived from an EMBL/GenBank/DDBJ whole genome shotgun (WGS) entry which is preliminary data.</text>
</comment>
<evidence type="ECO:0000256" key="6">
    <source>
        <dbReference type="SAM" id="Phobius"/>
    </source>
</evidence>
<evidence type="ECO:0000256" key="5">
    <source>
        <dbReference type="SAM" id="MobiDB-lite"/>
    </source>
</evidence>
<dbReference type="PATRIC" id="fig|797304.7.peg.1619"/>
<dbReference type="CDD" id="cd06530">
    <property type="entry name" value="S26_SPase_I"/>
    <property type="match status" value="1"/>
</dbReference>
<sequence length="238" mass="24982">MAPSYVTSMTDPRTDDPPSSTGTDSLSVLARDVVTVVAVVAVVAALLFGISGIWPPFVAIESGSMEPNAEVGDLVFVVDEERFAPDLAVADTGVVPASTGANDGHETFGEPGDVIVFAPDGDPAKTPVIHRAHYWVEDGENWVETSANEEYLAGHDCEDLPSCPAPHDGFVTKGDANGAYDQAVEYQYADTNVVASDWIVGKASVRLPWLGHVRLLFGSLVAGVSALAAFGVGPSIRR</sequence>
<evidence type="ECO:0000256" key="4">
    <source>
        <dbReference type="ARBA" id="ARBA00023136"/>
    </source>
</evidence>
<dbReference type="SUPFAM" id="SSF51306">
    <property type="entry name" value="LexA/Signal peptidase"/>
    <property type="match status" value="1"/>
</dbReference>
<evidence type="ECO:0000256" key="2">
    <source>
        <dbReference type="ARBA" id="ARBA00022692"/>
    </source>
</evidence>
<protein>
    <submittedName>
        <fullName evidence="7">Peptidase S24/S26A/S26B</fullName>
    </submittedName>
</protein>
<dbReference type="GO" id="GO:0004252">
    <property type="term" value="F:serine-type endopeptidase activity"/>
    <property type="evidence" value="ECO:0007669"/>
    <property type="project" value="InterPro"/>
</dbReference>
<dbReference type="EMBL" id="AOIC01000062">
    <property type="protein sequence ID" value="ELY69456.1"/>
    <property type="molecule type" value="Genomic_DNA"/>
</dbReference>
<keyword evidence="2 6" id="KW-0812">Transmembrane</keyword>
<dbReference type="InterPro" id="IPR036286">
    <property type="entry name" value="LexA/Signal_pep-like_sf"/>
</dbReference>
<dbReference type="PANTHER" id="PTHR10806">
    <property type="entry name" value="SIGNAL PEPTIDASE COMPLEX CATALYTIC SUBUNIT SEC11"/>
    <property type="match status" value="1"/>
</dbReference>
<gene>
    <name evidence="7" type="ORF">C490_08029</name>
</gene>
<evidence type="ECO:0000313" key="8">
    <source>
        <dbReference type="Proteomes" id="UP000011613"/>
    </source>
</evidence>
<accession>L9Y730</accession>
<dbReference type="PANTHER" id="PTHR10806:SF6">
    <property type="entry name" value="SIGNAL PEPTIDASE COMPLEX CATALYTIC SUBUNIT SEC11"/>
    <property type="match status" value="1"/>
</dbReference>
<reference evidence="7 8" key="1">
    <citation type="journal article" date="2014" name="PLoS Genet.">
        <title>Phylogenetically driven sequencing of extremely halophilic archaea reveals strategies for static and dynamic osmo-response.</title>
        <authorList>
            <person name="Becker E.A."/>
            <person name="Seitzer P.M."/>
            <person name="Tritt A."/>
            <person name="Larsen D."/>
            <person name="Krusor M."/>
            <person name="Yao A.I."/>
            <person name="Wu D."/>
            <person name="Madern D."/>
            <person name="Eisen J.A."/>
            <person name="Darling A.E."/>
            <person name="Facciotti M.T."/>
        </authorList>
    </citation>
    <scope>NUCLEOTIDE SEQUENCE [LARGE SCALE GENOMIC DNA]</scope>
    <source>
        <strain evidence="7 8">SP2</strain>
    </source>
</reference>
<feature type="transmembrane region" description="Helical" evidence="6">
    <location>
        <begin position="33"/>
        <end position="54"/>
    </location>
</feature>
<keyword evidence="3 6" id="KW-1133">Transmembrane helix</keyword>
<dbReference type="Proteomes" id="UP000011613">
    <property type="component" value="Unassembled WGS sequence"/>
</dbReference>
<organism evidence="7 8">
    <name type="scientific">Natronobacterium gregoryi (strain ATCC 43098 / DSM 3393 / CCM 3738 / CIP 104747 / IAM 13177 / JCM 8860 / NBRC 102187 / NCIMB 2189 / SP2)</name>
    <dbReference type="NCBI Taxonomy" id="797304"/>
    <lineage>
        <taxon>Archaea</taxon>
        <taxon>Methanobacteriati</taxon>
        <taxon>Methanobacteriota</taxon>
        <taxon>Stenosarchaea group</taxon>
        <taxon>Halobacteria</taxon>
        <taxon>Halobacteriales</taxon>
        <taxon>Natrialbaceae</taxon>
        <taxon>Natronobacterium</taxon>
    </lineage>
</organism>
<dbReference type="GO" id="GO:0006465">
    <property type="term" value="P:signal peptide processing"/>
    <property type="evidence" value="ECO:0007669"/>
    <property type="project" value="InterPro"/>
</dbReference>